<dbReference type="Proteomes" id="UP001272515">
    <property type="component" value="Unassembled WGS sequence"/>
</dbReference>
<evidence type="ECO:0000256" key="2">
    <source>
        <dbReference type="SAM" id="MobiDB-lite"/>
    </source>
</evidence>
<keyword evidence="4" id="KW-1185">Reference proteome</keyword>
<evidence type="ECO:0000256" key="1">
    <source>
        <dbReference type="SAM" id="Coils"/>
    </source>
</evidence>
<feature type="coiled-coil region" evidence="1">
    <location>
        <begin position="100"/>
        <end position="134"/>
    </location>
</feature>
<comment type="caution">
    <text evidence="3">The sequence shown here is derived from an EMBL/GenBank/DDBJ whole genome shotgun (WGS) entry which is preliminary data.</text>
</comment>
<protein>
    <submittedName>
        <fullName evidence="3">Uncharacterized protein</fullName>
    </submittedName>
</protein>
<sequence>MAIVVILFILGSMIFDKKKKRSGQDDQDSYDTYENSENPGQFNKPTGRPMTWEDMEREYGIKIEHESGQSPKQPNYDVTENYEVLPSNTEQAERERLESIERERVERKRLEQQRQEAQGKKERALRKAEEARKTEILALQAQLQKVAQKQCSVESTSRTNVAAFQPLSMQPGLDKSQLRQAIAWSIILEKPKALQHNRVR</sequence>
<accession>A0ABU3Z660</accession>
<reference evidence="3 4" key="1">
    <citation type="submission" date="2023-10" db="EMBL/GenBank/DDBJ databases">
        <title>Veillonella sp. nov., isolated from a pig farm feces dump.</title>
        <authorList>
            <person name="Chang Y.-H."/>
        </authorList>
    </citation>
    <scope>NUCLEOTIDE SEQUENCE [LARGE SCALE GENOMIC DNA]</scope>
    <source>
        <strain evidence="3 4">YH-vei2233</strain>
    </source>
</reference>
<feature type="compositionally biased region" description="Polar residues" evidence="2">
    <location>
        <begin position="32"/>
        <end position="44"/>
    </location>
</feature>
<feature type="region of interest" description="Disordered" evidence="2">
    <location>
        <begin position="18"/>
        <end position="59"/>
    </location>
</feature>
<name>A0ABU3Z660_9FIRM</name>
<dbReference type="EMBL" id="JAWJZB010000001">
    <property type="protein sequence ID" value="MDV5087402.1"/>
    <property type="molecule type" value="Genomic_DNA"/>
</dbReference>
<organism evidence="3 4">
    <name type="scientific">Veillonella absiana</name>
    <dbReference type="NCBI Taxonomy" id="3079305"/>
    <lineage>
        <taxon>Bacteria</taxon>
        <taxon>Bacillati</taxon>
        <taxon>Bacillota</taxon>
        <taxon>Negativicutes</taxon>
        <taxon>Veillonellales</taxon>
        <taxon>Veillonellaceae</taxon>
        <taxon>Veillonella</taxon>
    </lineage>
</organism>
<dbReference type="RefSeq" id="WP_295188884.1">
    <property type="nucleotide sequence ID" value="NZ_JAWJZB010000001.1"/>
</dbReference>
<proteinExistence type="predicted"/>
<evidence type="ECO:0000313" key="4">
    <source>
        <dbReference type="Proteomes" id="UP001272515"/>
    </source>
</evidence>
<gene>
    <name evidence="3" type="ORF">RVY80_00850</name>
</gene>
<evidence type="ECO:0000313" key="3">
    <source>
        <dbReference type="EMBL" id="MDV5087402.1"/>
    </source>
</evidence>
<keyword evidence="1" id="KW-0175">Coiled coil</keyword>